<dbReference type="InterPro" id="IPR001650">
    <property type="entry name" value="Helicase_C-like"/>
</dbReference>
<evidence type="ECO:0000259" key="2">
    <source>
        <dbReference type="PROSITE" id="PS51192"/>
    </source>
</evidence>
<dbReference type="Pfam" id="PF00271">
    <property type="entry name" value="Helicase_C"/>
    <property type="match status" value="1"/>
</dbReference>
<gene>
    <name evidence="4" type="ORF">SAMN05192569_102845</name>
</gene>
<reference evidence="5" key="1">
    <citation type="submission" date="2016-10" db="EMBL/GenBank/DDBJ databases">
        <authorList>
            <person name="Varghese N."/>
            <person name="Submissions S."/>
        </authorList>
    </citation>
    <scope>NUCLEOTIDE SEQUENCE [LARGE SCALE GENOMIC DNA]</scope>
    <source>
        <strain evidence="5">M1</strain>
    </source>
</reference>
<dbReference type="EMBL" id="FOJS01000028">
    <property type="protein sequence ID" value="SFA51034.1"/>
    <property type="molecule type" value="Genomic_DNA"/>
</dbReference>
<dbReference type="GO" id="GO:0016787">
    <property type="term" value="F:hydrolase activity"/>
    <property type="evidence" value="ECO:0007669"/>
    <property type="project" value="UniProtKB-KW"/>
</dbReference>
<dbReference type="OrthoDB" id="9760715at2"/>
<dbReference type="Gene3D" id="3.40.50.300">
    <property type="entry name" value="P-loop containing nucleotide triphosphate hydrolases"/>
    <property type="match status" value="2"/>
</dbReference>
<dbReference type="PROSITE" id="PS51192">
    <property type="entry name" value="HELICASE_ATP_BIND_1"/>
    <property type="match status" value="1"/>
</dbReference>
<organism evidence="4 5">
    <name type="scientific">Parageobacillus thermantarcticus</name>
    <dbReference type="NCBI Taxonomy" id="186116"/>
    <lineage>
        <taxon>Bacteria</taxon>
        <taxon>Bacillati</taxon>
        <taxon>Bacillota</taxon>
        <taxon>Bacilli</taxon>
        <taxon>Bacillales</taxon>
        <taxon>Anoxybacillaceae</taxon>
        <taxon>Parageobacillus</taxon>
    </lineage>
</organism>
<dbReference type="InterPro" id="IPR014001">
    <property type="entry name" value="Helicase_ATP-bd"/>
</dbReference>
<evidence type="ECO:0000313" key="4">
    <source>
        <dbReference type="EMBL" id="SFA51034.1"/>
    </source>
</evidence>
<dbReference type="SUPFAM" id="SSF52540">
    <property type="entry name" value="P-loop containing nucleoside triphosphate hydrolases"/>
    <property type="match status" value="2"/>
</dbReference>
<evidence type="ECO:0000256" key="1">
    <source>
        <dbReference type="ARBA" id="ARBA00022801"/>
    </source>
</evidence>
<dbReference type="GO" id="GO:0006281">
    <property type="term" value="P:DNA repair"/>
    <property type="evidence" value="ECO:0007669"/>
    <property type="project" value="TreeGrafter"/>
</dbReference>
<dbReference type="PANTHER" id="PTHR45766">
    <property type="entry name" value="DNA ANNEALING HELICASE AND ENDONUCLEASE ZRANB3 FAMILY MEMBER"/>
    <property type="match status" value="1"/>
</dbReference>
<dbReference type="PROSITE" id="PS51194">
    <property type="entry name" value="HELICASE_CTER"/>
    <property type="match status" value="1"/>
</dbReference>
<name>A0A1I0TH00_9BACL</name>
<protein>
    <submittedName>
        <fullName evidence="4">SNF2 family N-terminal domain-containing protein</fullName>
    </submittedName>
</protein>
<evidence type="ECO:0000259" key="3">
    <source>
        <dbReference type="PROSITE" id="PS51194"/>
    </source>
</evidence>
<dbReference type="InterPro" id="IPR027417">
    <property type="entry name" value="P-loop_NTPase"/>
</dbReference>
<dbReference type="GO" id="GO:0031297">
    <property type="term" value="P:replication fork processing"/>
    <property type="evidence" value="ECO:0007669"/>
    <property type="project" value="TreeGrafter"/>
</dbReference>
<dbReference type="AlphaFoldDB" id="A0A1I0TH00"/>
<accession>A0A1I0TH00</accession>
<dbReference type="InterPro" id="IPR000330">
    <property type="entry name" value="SNF2_N"/>
</dbReference>
<sequence>MLYSYQKDVLKKAKPNWLYALDTGTGKTILALHHYLKHNQGEPLLVVQPPAKLREGGWSREIQRVADYYNIEIIYNELSYGKIAKDWHLYKGYFVIFDECHYIKNPTSQRGKAALSLAKISTNFVLLSATPSSNGWIDTINYFLMFGFYKNKTQFMKRHAIYETKFFGNKTVKVVSGWKEQDYLKRLYQSISTKLSKDECLDLPPLVFEDVYFKKSKEYEIVRKNRVLETNEGKIAFDTIMKLQHGLRYYANQKDKLSYTEMLAEGTEENIVIFYYYQQEKENLINLLGKSKTIYEVSGKVNKLPDREEWPNLKNTITLVQYQAGAAGIELQYANVVIFYTPTYSYQDYDQALGRCYRNGQTKKVTVYRYITKNSIEEAVYEALAEKKDFTEELFREYVGGTI</sequence>
<evidence type="ECO:0000313" key="5">
    <source>
        <dbReference type="Proteomes" id="UP000198650"/>
    </source>
</evidence>
<dbReference type="Pfam" id="PF00176">
    <property type="entry name" value="SNF2-rel_dom"/>
    <property type="match status" value="1"/>
</dbReference>
<dbReference type="SMART" id="SM00490">
    <property type="entry name" value="HELICc"/>
    <property type="match status" value="1"/>
</dbReference>
<keyword evidence="5" id="KW-1185">Reference proteome</keyword>
<dbReference type="GO" id="GO:0005524">
    <property type="term" value="F:ATP binding"/>
    <property type="evidence" value="ECO:0007669"/>
    <property type="project" value="InterPro"/>
</dbReference>
<dbReference type="STRING" id="186116.SAMN05192569_102845"/>
<feature type="domain" description="Helicase ATP-binding" evidence="2">
    <location>
        <begin position="8"/>
        <end position="149"/>
    </location>
</feature>
<keyword evidence="1" id="KW-0378">Hydrolase</keyword>
<dbReference type="PANTHER" id="PTHR45766:SF6">
    <property type="entry name" value="SWI_SNF-RELATED MATRIX-ASSOCIATED ACTIN-DEPENDENT REGULATOR OF CHROMATIN SUBFAMILY A-LIKE PROTEIN 1"/>
    <property type="match status" value="1"/>
</dbReference>
<proteinExistence type="predicted"/>
<dbReference type="RefSeq" id="WP_090950227.1">
    <property type="nucleotide sequence ID" value="NZ_FOJS01000028.1"/>
</dbReference>
<dbReference type="Proteomes" id="UP000198650">
    <property type="component" value="Unassembled WGS sequence"/>
</dbReference>
<feature type="domain" description="Helicase C-terminal" evidence="3">
    <location>
        <begin position="258"/>
        <end position="403"/>
    </location>
</feature>